<comment type="similarity">
    <text evidence="1">Belongs to the jacalin lectin family.</text>
</comment>
<dbReference type="CDD" id="cd09612">
    <property type="entry name" value="Jacalin"/>
    <property type="match status" value="1"/>
</dbReference>
<dbReference type="InterPro" id="IPR033734">
    <property type="entry name" value="Jacalin-like_lectin_dom_plant"/>
</dbReference>
<protein>
    <submittedName>
        <fullName evidence="4">Agglutinin</fullName>
    </submittedName>
</protein>
<accession>A0AAW2W9Z2</accession>
<gene>
    <name evidence="4" type="ORF">Slati_2337400</name>
</gene>
<evidence type="ECO:0000259" key="3">
    <source>
        <dbReference type="PROSITE" id="PS51752"/>
    </source>
</evidence>
<dbReference type="PANTHER" id="PTHR47293">
    <property type="entry name" value="JACALIN-RELATED LECTIN 3"/>
    <property type="match status" value="1"/>
</dbReference>
<dbReference type="Pfam" id="PF01419">
    <property type="entry name" value="Jacalin"/>
    <property type="match status" value="1"/>
</dbReference>
<organism evidence="4">
    <name type="scientific">Sesamum latifolium</name>
    <dbReference type="NCBI Taxonomy" id="2727402"/>
    <lineage>
        <taxon>Eukaryota</taxon>
        <taxon>Viridiplantae</taxon>
        <taxon>Streptophyta</taxon>
        <taxon>Embryophyta</taxon>
        <taxon>Tracheophyta</taxon>
        <taxon>Spermatophyta</taxon>
        <taxon>Magnoliopsida</taxon>
        <taxon>eudicotyledons</taxon>
        <taxon>Gunneridae</taxon>
        <taxon>Pentapetalae</taxon>
        <taxon>asterids</taxon>
        <taxon>lamiids</taxon>
        <taxon>Lamiales</taxon>
        <taxon>Pedaliaceae</taxon>
        <taxon>Sesamum</taxon>
    </lineage>
</organism>
<dbReference type="Gene3D" id="2.100.10.30">
    <property type="entry name" value="Jacalin-like lectin domain"/>
    <property type="match status" value="1"/>
</dbReference>
<evidence type="ECO:0000313" key="4">
    <source>
        <dbReference type="EMBL" id="KAL0438544.1"/>
    </source>
</evidence>
<sequence length="204" mass="22387">MEGGKVVGFHGHSTSSTLYSIGVFVKPICSVCVPAQINACEETQHQVDDMFKDSVPRYPGPWGGCGGKQWDDGVFCAVNQIHLHFTAYSTAIHAIQFQYLGRDGRSIWSPRHGAKSERVVKIKIECDDEFLIGVAGFYGQTKNNGQMEVMKSLTLYTNKGSYGPYGDENGNYFTSMACTNGKVVGFRGSSGMYLNSIGLHLEYV</sequence>
<dbReference type="InterPro" id="IPR001229">
    <property type="entry name" value="Jacalin-like_lectin_dom"/>
</dbReference>
<dbReference type="PANTHER" id="PTHR47293:SF68">
    <property type="entry name" value="JACALIN-RELATED LECTIN 3"/>
    <property type="match status" value="1"/>
</dbReference>
<reference evidence="4" key="1">
    <citation type="submission" date="2020-06" db="EMBL/GenBank/DDBJ databases">
        <authorList>
            <person name="Li T."/>
            <person name="Hu X."/>
            <person name="Zhang T."/>
            <person name="Song X."/>
            <person name="Zhang H."/>
            <person name="Dai N."/>
            <person name="Sheng W."/>
            <person name="Hou X."/>
            <person name="Wei L."/>
        </authorList>
    </citation>
    <scope>NUCLEOTIDE SEQUENCE</scope>
    <source>
        <strain evidence="4">KEN1</strain>
        <tissue evidence="4">Leaf</tissue>
    </source>
</reference>
<dbReference type="SMART" id="SM00915">
    <property type="entry name" value="Jacalin"/>
    <property type="match status" value="1"/>
</dbReference>
<dbReference type="InterPro" id="IPR036404">
    <property type="entry name" value="Jacalin-like_lectin_dom_sf"/>
</dbReference>
<comment type="caution">
    <text evidence="4">The sequence shown here is derived from an EMBL/GenBank/DDBJ whole genome shotgun (WGS) entry which is preliminary data.</text>
</comment>
<dbReference type="SUPFAM" id="SSF51101">
    <property type="entry name" value="Mannose-binding lectins"/>
    <property type="match status" value="1"/>
</dbReference>
<dbReference type="GO" id="GO:0030246">
    <property type="term" value="F:carbohydrate binding"/>
    <property type="evidence" value="ECO:0007669"/>
    <property type="project" value="UniProtKB-KW"/>
</dbReference>
<evidence type="ECO:0000256" key="2">
    <source>
        <dbReference type="ARBA" id="ARBA00022734"/>
    </source>
</evidence>
<reference evidence="4" key="2">
    <citation type="journal article" date="2024" name="Plant">
        <title>Genomic evolution and insights into agronomic trait innovations of Sesamum species.</title>
        <authorList>
            <person name="Miao H."/>
            <person name="Wang L."/>
            <person name="Qu L."/>
            <person name="Liu H."/>
            <person name="Sun Y."/>
            <person name="Le M."/>
            <person name="Wang Q."/>
            <person name="Wei S."/>
            <person name="Zheng Y."/>
            <person name="Lin W."/>
            <person name="Duan Y."/>
            <person name="Cao H."/>
            <person name="Xiong S."/>
            <person name="Wang X."/>
            <person name="Wei L."/>
            <person name="Li C."/>
            <person name="Ma Q."/>
            <person name="Ju M."/>
            <person name="Zhao R."/>
            <person name="Li G."/>
            <person name="Mu C."/>
            <person name="Tian Q."/>
            <person name="Mei H."/>
            <person name="Zhang T."/>
            <person name="Gao T."/>
            <person name="Zhang H."/>
        </authorList>
    </citation>
    <scope>NUCLEOTIDE SEQUENCE</scope>
    <source>
        <strain evidence="4">KEN1</strain>
    </source>
</reference>
<evidence type="ECO:0000256" key="1">
    <source>
        <dbReference type="ARBA" id="ARBA00006568"/>
    </source>
</evidence>
<dbReference type="PROSITE" id="PS51752">
    <property type="entry name" value="JACALIN_LECTIN"/>
    <property type="match status" value="2"/>
</dbReference>
<dbReference type="EMBL" id="JACGWN010000008">
    <property type="protein sequence ID" value="KAL0438544.1"/>
    <property type="molecule type" value="Genomic_DNA"/>
</dbReference>
<keyword evidence="2" id="KW-0430">Lectin</keyword>
<dbReference type="AlphaFoldDB" id="A0AAW2W9Z2"/>
<feature type="domain" description="Jacalin-type lectin" evidence="3">
    <location>
        <begin position="1"/>
        <end position="27"/>
    </location>
</feature>
<proteinExistence type="inferred from homology"/>
<name>A0AAW2W9Z2_9LAMI</name>
<feature type="domain" description="Jacalin-type lectin" evidence="3">
    <location>
        <begin position="56"/>
        <end position="203"/>
    </location>
</feature>